<evidence type="ECO:0000259" key="1">
    <source>
        <dbReference type="Pfam" id="PF06985"/>
    </source>
</evidence>
<dbReference type="PANTHER" id="PTHR24148">
    <property type="entry name" value="ANKYRIN REPEAT DOMAIN-CONTAINING PROTEIN 39 HOMOLOG-RELATED"/>
    <property type="match status" value="1"/>
</dbReference>
<organism evidence="2 3">
    <name type="scientific">Podospora didyma</name>
    <dbReference type="NCBI Taxonomy" id="330526"/>
    <lineage>
        <taxon>Eukaryota</taxon>
        <taxon>Fungi</taxon>
        <taxon>Dikarya</taxon>
        <taxon>Ascomycota</taxon>
        <taxon>Pezizomycotina</taxon>
        <taxon>Sordariomycetes</taxon>
        <taxon>Sordariomycetidae</taxon>
        <taxon>Sordariales</taxon>
        <taxon>Podosporaceae</taxon>
        <taxon>Podospora</taxon>
    </lineage>
</organism>
<sequence>MGQPRLHHSPMEAAISKPQYQYPPLGDDETRLLLPYPAQPDAPLRRSLRNLKTIENPSTPYKAVSYSWSEVPGFASVDCDGASFQITQSAYQFLRRLRDPERAEYIWIDGLCLAYDWSADCGLNPTYGNPGENSAFVKYREFVNFATWDLIHNKTTRVLAYASGPEEDSDAGGVPSWVPDWKVKDRPEPLSTYNSFFGFIRSNDRTSRLLLGFDGNPVGNIHTTQTGQSVLEVEGSVIDVVGSLMLQRQGSFPDPGCAPTDARAGDKIGLVKGHGAFYVLRAHGNKHVAVGECYFDGLYEVSDNEVRSLHRERFFLI</sequence>
<proteinExistence type="predicted"/>
<dbReference type="PANTHER" id="PTHR24148:SF64">
    <property type="entry name" value="HETEROKARYON INCOMPATIBILITY DOMAIN-CONTAINING PROTEIN"/>
    <property type="match status" value="1"/>
</dbReference>
<accession>A0AAE0KAJ4</accession>
<reference evidence="2" key="2">
    <citation type="submission" date="2023-06" db="EMBL/GenBank/DDBJ databases">
        <authorList>
            <consortium name="Lawrence Berkeley National Laboratory"/>
            <person name="Haridas S."/>
            <person name="Hensen N."/>
            <person name="Bonometti L."/>
            <person name="Westerberg I."/>
            <person name="Brannstrom I.O."/>
            <person name="Guillou S."/>
            <person name="Cros-Aarteil S."/>
            <person name="Calhoun S."/>
            <person name="Kuo A."/>
            <person name="Mondo S."/>
            <person name="Pangilinan J."/>
            <person name="Riley R."/>
            <person name="LaButti K."/>
            <person name="Andreopoulos B."/>
            <person name="Lipzen A."/>
            <person name="Chen C."/>
            <person name="Yanf M."/>
            <person name="Daum C."/>
            <person name="Ng V."/>
            <person name="Clum A."/>
            <person name="Steindorff A."/>
            <person name="Ohm R."/>
            <person name="Martin F."/>
            <person name="Silar P."/>
            <person name="Natvig D."/>
            <person name="Lalanne C."/>
            <person name="Gautier V."/>
            <person name="Ament-velasquez S.L."/>
            <person name="Kruys A."/>
            <person name="Hutchinson M.I."/>
            <person name="Powell A.J."/>
            <person name="Barry K."/>
            <person name="Miller A.N."/>
            <person name="Grigoriev I.V."/>
            <person name="Debuchy R."/>
            <person name="Gladieux P."/>
            <person name="Thoren M.H."/>
            <person name="Johannesson H."/>
        </authorList>
    </citation>
    <scope>NUCLEOTIDE SEQUENCE</scope>
    <source>
        <strain evidence="2">CBS 232.78</strain>
    </source>
</reference>
<protein>
    <recommendedName>
        <fullName evidence="1">Heterokaryon incompatibility domain-containing protein</fullName>
    </recommendedName>
</protein>
<feature type="domain" description="Heterokaryon incompatibility" evidence="1">
    <location>
        <begin position="61"/>
        <end position="116"/>
    </location>
</feature>
<dbReference type="Proteomes" id="UP001285441">
    <property type="component" value="Unassembled WGS sequence"/>
</dbReference>
<dbReference type="EMBL" id="JAULSW010000008">
    <property type="protein sequence ID" value="KAK3372577.1"/>
    <property type="molecule type" value="Genomic_DNA"/>
</dbReference>
<dbReference type="Pfam" id="PF06985">
    <property type="entry name" value="HET"/>
    <property type="match status" value="1"/>
</dbReference>
<dbReference type="InterPro" id="IPR052895">
    <property type="entry name" value="HetReg/Transcr_Mod"/>
</dbReference>
<dbReference type="AlphaFoldDB" id="A0AAE0KAJ4"/>
<gene>
    <name evidence="2" type="ORF">B0H63DRAFT_453894</name>
</gene>
<keyword evidence="3" id="KW-1185">Reference proteome</keyword>
<reference evidence="2" key="1">
    <citation type="journal article" date="2023" name="Mol. Phylogenet. Evol.">
        <title>Genome-scale phylogeny and comparative genomics of the fungal order Sordariales.</title>
        <authorList>
            <person name="Hensen N."/>
            <person name="Bonometti L."/>
            <person name="Westerberg I."/>
            <person name="Brannstrom I.O."/>
            <person name="Guillou S."/>
            <person name="Cros-Aarteil S."/>
            <person name="Calhoun S."/>
            <person name="Haridas S."/>
            <person name="Kuo A."/>
            <person name="Mondo S."/>
            <person name="Pangilinan J."/>
            <person name="Riley R."/>
            <person name="LaButti K."/>
            <person name="Andreopoulos B."/>
            <person name="Lipzen A."/>
            <person name="Chen C."/>
            <person name="Yan M."/>
            <person name="Daum C."/>
            <person name="Ng V."/>
            <person name="Clum A."/>
            <person name="Steindorff A."/>
            <person name="Ohm R.A."/>
            <person name="Martin F."/>
            <person name="Silar P."/>
            <person name="Natvig D.O."/>
            <person name="Lalanne C."/>
            <person name="Gautier V."/>
            <person name="Ament-Velasquez S.L."/>
            <person name="Kruys A."/>
            <person name="Hutchinson M.I."/>
            <person name="Powell A.J."/>
            <person name="Barry K."/>
            <person name="Miller A.N."/>
            <person name="Grigoriev I.V."/>
            <person name="Debuchy R."/>
            <person name="Gladieux P."/>
            <person name="Hiltunen Thoren M."/>
            <person name="Johannesson H."/>
        </authorList>
    </citation>
    <scope>NUCLEOTIDE SEQUENCE</scope>
    <source>
        <strain evidence="2">CBS 232.78</strain>
    </source>
</reference>
<dbReference type="InterPro" id="IPR010730">
    <property type="entry name" value="HET"/>
</dbReference>
<evidence type="ECO:0000313" key="3">
    <source>
        <dbReference type="Proteomes" id="UP001285441"/>
    </source>
</evidence>
<comment type="caution">
    <text evidence="2">The sequence shown here is derived from an EMBL/GenBank/DDBJ whole genome shotgun (WGS) entry which is preliminary data.</text>
</comment>
<name>A0AAE0KAJ4_9PEZI</name>
<evidence type="ECO:0000313" key="2">
    <source>
        <dbReference type="EMBL" id="KAK3372577.1"/>
    </source>
</evidence>